<name>A0ABR1D372_NECAM</name>
<comment type="caution">
    <text evidence="1">The sequence shown here is derived from an EMBL/GenBank/DDBJ whole genome shotgun (WGS) entry which is preliminary data.</text>
</comment>
<accession>A0ABR1D372</accession>
<evidence type="ECO:0000313" key="2">
    <source>
        <dbReference type="Proteomes" id="UP001303046"/>
    </source>
</evidence>
<gene>
    <name evidence="1" type="primary">Necator_chrIII.g12369</name>
    <name evidence="1" type="ORF">RB195_011603</name>
</gene>
<organism evidence="1 2">
    <name type="scientific">Necator americanus</name>
    <name type="common">Human hookworm</name>
    <dbReference type="NCBI Taxonomy" id="51031"/>
    <lineage>
        <taxon>Eukaryota</taxon>
        <taxon>Metazoa</taxon>
        <taxon>Ecdysozoa</taxon>
        <taxon>Nematoda</taxon>
        <taxon>Chromadorea</taxon>
        <taxon>Rhabditida</taxon>
        <taxon>Rhabditina</taxon>
        <taxon>Rhabditomorpha</taxon>
        <taxon>Strongyloidea</taxon>
        <taxon>Ancylostomatidae</taxon>
        <taxon>Bunostominae</taxon>
        <taxon>Necator</taxon>
    </lineage>
</organism>
<sequence length="67" mass="7871">MPRFQDKRTFKLLNPEFLPSEVRHAIMSVKNRTSPGLDRVKPEHQKNLSPVLNTLARLHTRYLSECK</sequence>
<evidence type="ECO:0008006" key="3">
    <source>
        <dbReference type="Google" id="ProtNLM"/>
    </source>
</evidence>
<dbReference type="EMBL" id="JAVFWL010000003">
    <property type="protein sequence ID" value="KAK6744992.1"/>
    <property type="molecule type" value="Genomic_DNA"/>
</dbReference>
<proteinExistence type="predicted"/>
<evidence type="ECO:0000313" key="1">
    <source>
        <dbReference type="EMBL" id="KAK6744992.1"/>
    </source>
</evidence>
<protein>
    <recommendedName>
        <fullName evidence="3">Reverse transcriptase domain-containing protein</fullName>
    </recommendedName>
</protein>
<keyword evidence="2" id="KW-1185">Reference proteome</keyword>
<reference evidence="1 2" key="1">
    <citation type="submission" date="2023-08" db="EMBL/GenBank/DDBJ databases">
        <title>A Necator americanus chromosomal reference genome.</title>
        <authorList>
            <person name="Ilik V."/>
            <person name="Petrzelkova K.J."/>
            <person name="Pardy F."/>
            <person name="Fuh T."/>
            <person name="Niatou-Singa F.S."/>
            <person name="Gouil Q."/>
            <person name="Baker L."/>
            <person name="Ritchie M.E."/>
            <person name="Jex A.R."/>
            <person name="Gazzola D."/>
            <person name="Li H."/>
            <person name="Toshio Fujiwara R."/>
            <person name="Zhan B."/>
            <person name="Aroian R.V."/>
            <person name="Pafco B."/>
            <person name="Schwarz E.M."/>
        </authorList>
    </citation>
    <scope>NUCLEOTIDE SEQUENCE [LARGE SCALE GENOMIC DNA]</scope>
    <source>
        <strain evidence="1 2">Aroian</strain>
        <tissue evidence="1">Whole animal</tissue>
    </source>
</reference>
<dbReference type="Proteomes" id="UP001303046">
    <property type="component" value="Unassembled WGS sequence"/>
</dbReference>